<keyword evidence="1" id="KW-1133">Transmembrane helix</keyword>
<feature type="transmembrane region" description="Helical" evidence="1">
    <location>
        <begin position="6"/>
        <end position="28"/>
    </location>
</feature>
<name>A0ABQ5NDR3_9MICO</name>
<dbReference type="Pfam" id="PF02325">
    <property type="entry name" value="CCB3_YggT"/>
    <property type="match status" value="1"/>
</dbReference>
<evidence type="ECO:0000256" key="1">
    <source>
        <dbReference type="SAM" id="Phobius"/>
    </source>
</evidence>
<reference evidence="2" key="1">
    <citation type="submission" date="2022-08" db="EMBL/GenBank/DDBJ databases">
        <title>Draft genome sequence of Microbacterium arabinogalactanolyticum JCM 9171.</title>
        <authorList>
            <person name="Fujita K."/>
            <person name="Ishiwata A."/>
            <person name="Fushinobu S."/>
        </authorList>
    </citation>
    <scope>NUCLEOTIDE SEQUENCE</scope>
    <source>
        <strain evidence="2">JCM 9171</strain>
    </source>
</reference>
<gene>
    <name evidence="2" type="ORF">MIAR_02110</name>
</gene>
<dbReference type="InterPro" id="IPR003425">
    <property type="entry name" value="CCB3/YggT"/>
</dbReference>
<protein>
    <submittedName>
        <fullName evidence="2">YggT family protein</fullName>
    </submittedName>
</protein>
<comment type="caution">
    <text evidence="2">The sequence shown here is derived from an EMBL/GenBank/DDBJ whole genome shotgun (WGS) entry which is preliminary data.</text>
</comment>
<feature type="transmembrane region" description="Helical" evidence="1">
    <location>
        <begin position="69"/>
        <end position="94"/>
    </location>
</feature>
<dbReference type="RefSeq" id="WP_285630684.1">
    <property type="nucleotide sequence ID" value="NZ_BAAAUK010000001.1"/>
</dbReference>
<evidence type="ECO:0000313" key="2">
    <source>
        <dbReference type="EMBL" id="GLC83623.1"/>
    </source>
</evidence>
<keyword evidence="3" id="KW-1185">Reference proteome</keyword>
<dbReference type="EMBL" id="BRZC01000002">
    <property type="protein sequence ID" value="GLC83623.1"/>
    <property type="molecule type" value="Genomic_DNA"/>
</dbReference>
<proteinExistence type="predicted"/>
<sequence>MTPLSIIGGIAELVLTLYMIVLLARLVLDYIPMFNHGWRPKGVGLVLAEVVFTLTDPPIRFFRRVIPPLRIGTIALDFGWTLTMILVIILLTVARAF</sequence>
<keyword evidence="1" id="KW-0472">Membrane</keyword>
<evidence type="ECO:0000313" key="3">
    <source>
        <dbReference type="Proteomes" id="UP001165068"/>
    </source>
</evidence>
<organism evidence="2 3">
    <name type="scientific">Microbacterium arabinogalactanolyticum</name>
    <dbReference type="NCBI Taxonomy" id="69365"/>
    <lineage>
        <taxon>Bacteria</taxon>
        <taxon>Bacillati</taxon>
        <taxon>Actinomycetota</taxon>
        <taxon>Actinomycetes</taxon>
        <taxon>Micrococcales</taxon>
        <taxon>Microbacteriaceae</taxon>
        <taxon>Microbacterium</taxon>
    </lineage>
</organism>
<dbReference type="Proteomes" id="UP001165068">
    <property type="component" value="Unassembled WGS sequence"/>
</dbReference>
<accession>A0ABQ5NDR3</accession>
<keyword evidence="1" id="KW-0812">Transmembrane</keyword>